<keyword evidence="2" id="KW-1185">Reference proteome</keyword>
<dbReference type="AlphaFoldDB" id="A0A3B0BWX0"/>
<comment type="caution">
    <text evidence="1">The sequence shown here is derived from an EMBL/GenBank/DDBJ whole genome shotgun (WGS) entry which is preliminary data.</text>
</comment>
<dbReference type="Proteomes" id="UP000270343">
    <property type="component" value="Unassembled WGS sequence"/>
</dbReference>
<dbReference type="OrthoDB" id="4199693at2"/>
<dbReference type="InterPro" id="IPR045729">
    <property type="entry name" value="DUF6083"/>
</dbReference>
<protein>
    <submittedName>
        <fullName evidence="1">Uncharacterized protein</fullName>
    </submittedName>
</protein>
<reference evidence="1 2" key="1">
    <citation type="journal article" date="2015" name="Antonie Van Leeuwenhoek">
        <title>Streptomyces klenkii sp. nov., isolated from deep marine sediment.</title>
        <authorList>
            <person name="Veyisoglu A."/>
            <person name="Sahin N."/>
        </authorList>
    </citation>
    <scope>NUCLEOTIDE SEQUENCE [LARGE SCALE GENOMIC DNA]</scope>
    <source>
        <strain evidence="1 2">KCTC 29202</strain>
    </source>
</reference>
<dbReference type="Pfam" id="PF19561">
    <property type="entry name" value="DUF6083"/>
    <property type="match status" value="1"/>
</dbReference>
<evidence type="ECO:0000313" key="2">
    <source>
        <dbReference type="Proteomes" id="UP000270343"/>
    </source>
</evidence>
<evidence type="ECO:0000313" key="1">
    <source>
        <dbReference type="EMBL" id="RKN77522.1"/>
    </source>
</evidence>
<sequence>MGVNSTPDAACPECGRIQKLRPKTTGGWIRLEPETVPAAEAKDETLRWSITADGYAVAGRGTGGKCYIEHRRVCSRRRHHPEHLGPIFVARWLRNRSLDGLPIEGITAEP</sequence>
<proteinExistence type="predicted"/>
<gene>
    <name evidence="1" type="ORF">D7231_02040</name>
</gene>
<name>A0A3B0BWX0_9ACTN</name>
<dbReference type="EMBL" id="RBAM01000001">
    <property type="protein sequence ID" value="RKN77522.1"/>
    <property type="molecule type" value="Genomic_DNA"/>
</dbReference>
<accession>A0A3B0BWX0</accession>
<dbReference type="RefSeq" id="WP_120753136.1">
    <property type="nucleotide sequence ID" value="NZ_JBFADQ010000006.1"/>
</dbReference>
<organism evidence="1 2">
    <name type="scientific">Streptomyces klenkii</name>
    <dbReference type="NCBI Taxonomy" id="1420899"/>
    <lineage>
        <taxon>Bacteria</taxon>
        <taxon>Bacillati</taxon>
        <taxon>Actinomycetota</taxon>
        <taxon>Actinomycetes</taxon>
        <taxon>Kitasatosporales</taxon>
        <taxon>Streptomycetaceae</taxon>
        <taxon>Streptomyces</taxon>
    </lineage>
</organism>